<dbReference type="InterPro" id="IPR038765">
    <property type="entry name" value="Papain-like_cys_pep_sf"/>
</dbReference>
<sequence>MSHFPGNLWKWQWPLVKCSWSCISHYLFTSVLLMSTLIGAITYLYSTSRRLSRNALRPLTNGSAQSVPAMFNLGNTCFANSLLQGLASSKAFLKWVQTIDTKFAYDGHKLMFLDALKRVIRELNDTTKEICSAADVIDTLLAHRWSIPPNTEQDLYELFNVFVTTWDEELAELRHNRESPLQKIIKVVGFTFPIHSYKFMDDNVFFNINWCREFL</sequence>
<reference evidence="3 4" key="1">
    <citation type="submission" date="2018-08" db="EMBL/GenBank/DDBJ databases">
        <authorList>
            <person name="Laetsch R D."/>
            <person name="Stevens L."/>
            <person name="Kumar S."/>
            <person name="Blaxter L. M."/>
        </authorList>
    </citation>
    <scope>NUCLEOTIDE SEQUENCE [LARGE SCALE GENOMIC DNA]</scope>
</reference>
<dbReference type="EMBL" id="UPTC01000856">
    <property type="protein sequence ID" value="VBB30373.1"/>
    <property type="molecule type" value="Genomic_DNA"/>
</dbReference>
<dbReference type="AlphaFoldDB" id="A0A498SAA3"/>
<feature type="domain" description="Peptidase C19 ubiquitin carboxyl-terminal hydrolase" evidence="2">
    <location>
        <begin position="72"/>
        <end position="184"/>
    </location>
</feature>
<dbReference type="GO" id="GO:0004843">
    <property type="term" value="F:cysteine-type deubiquitinase activity"/>
    <property type="evidence" value="ECO:0007669"/>
    <property type="project" value="InterPro"/>
</dbReference>
<evidence type="ECO:0000313" key="4">
    <source>
        <dbReference type="Proteomes" id="UP000276991"/>
    </source>
</evidence>
<dbReference type="Gene3D" id="3.90.70.10">
    <property type="entry name" value="Cysteine proteinases"/>
    <property type="match status" value="1"/>
</dbReference>
<dbReference type="OrthoDB" id="2248014at2759"/>
<keyword evidence="1" id="KW-1133">Transmembrane helix</keyword>
<proteinExistence type="predicted"/>
<dbReference type="GO" id="GO:0016579">
    <property type="term" value="P:protein deubiquitination"/>
    <property type="evidence" value="ECO:0007669"/>
    <property type="project" value="InterPro"/>
</dbReference>
<gene>
    <name evidence="3" type="ORF">NAV_LOCUS5164</name>
</gene>
<organism evidence="3 4">
    <name type="scientific">Acanthocheilonema viteae</name>
    <name type="common">Filarial nematode worm</name>
    <name type="synonym">Dipetalonema viteae</name>
    <dbReference type="NCBI Taxonomy" id="6277"/>
    <lineage>
        <taxon>Eukaryota</taxon>
        <taxon>Metazoa</taxon>
        <taxon>Ecdysozoa</taxon>
        <taxon>Nematoda</taxon>
        <taxon>Chromadorea</taxon>
        <taxon>Rhabditida</taxon>
        <taxon>Spirurina</taxon>
        <taxon>Spiruromorpha</taxon>
        <taxon>Filarioidea</taxon>
        <taxon>Onchocercidae</taxon>
        <taxon>Acanthocheilonema</taxon>
    </lineage>
</organism>
<dbReference type="InterPro" id="IPR001394">
    <property type="entry name" value="Peptidase_C19_UCH"/>
</dbReference>
<protein>
    <recommendedName>
        <fullName evidence="2">Peptidase C19 ubiquitin carboxyl-terminal hydrolase domain-containing protein</fullName>
    </recommendedName>
</protein>
<dbReference type="STRING" id="6277.A0A498SAA3"/>
<evidence type="ECO:0000313" key="3">
    <source>
        <dbReference type="EMBL" id="VBB30373.1"/>
    </source>
</evidence>
<evidence type="ECO:0000259" key="2">
    <source>
        <dbReference type="Pfam" id="PF00443"/>
    </source>
</evidence>
<keyword evidence="1" id="KW-0812">Transmembrane</keyword>
<evidence type="ECO:0000256" key="1">
    <source>
        <dbReference type="SAM" id="Phobius"/>
    </source>
</evidence>
<name>A0A498SAA3_ACAVI</name>
<dbReference type="SUPFAM" id="SSF54001">
    <property type="entry name" value="Cysteine proteinases"/>
    <property type="match status" value="1"/>
</dbReference>
<feature type="transmembrane region" description="Helical" evidence="1">
    <location>
        <begin position="23"/>
        <end position="45"/>
    </location>
</feature>
<keyword evidence="4" id="KW-1185">Reference proteome</keyword>
<dbReference type="Pfam" id="PF00443">
    <property type="entry name" value="UCH"/>
    <property type="match status" value="1"/>
</dbReference>
<accession>A0A498SAA3</accession>
<dbReference type="Proteomes" id="UP000276991">
    <property type="component" value="Unassembled WGS sequence"/>
</dbReference>
<keyword evidence="1" id="KW-0472">Membrane</keyword>